<feature type="region of interest" description="Disordered" evidence="2">
    <location>
        <begin position="1"/>
        <end position="96"/>
    </location>
</feature>
<dbReference type="Pfam" id="PF12816">
    <property type="entry name" value="TPR_Vps8"/>
    <property type="match status" value="1"/>
</dbReference>
<evidence type="ECO:0000259" key="3">
    <source>
        <dbReference type="Pfam" id="PF12816"/>
    </source>
</evidence>
<dbReference type="InterPro" id="IPR045111">
    <property type="entry name" value="Vps41/Vps8"/>
</dbReference>
<dbReference type="InterPro" id="IPR015943">
    <property type="entry name" value="WD40/YVTN_repeat-like_dom_sf"/>
</dbReference>
<feature type="compositionally biased region" description="Basic and acidic residues" evidence="2">
    <location>
        <begin position="380"/>
        <end position="392"/>
    </location>
</feature>
<feature type="region of interest" description="Disordered" evidence="2">
    <location>
        <begin position="375"/>
        <end position="406"/>
    </location>
</feature>
<feature type="compositionally biased region" description="Polar residues" evidence="2">
    <location>
        <begin position="1"/>
        <end position="49"/>
    </location>
</feature>
<feature type="domain" description="Vacuolar protein sorting-associated protein 8 central" evidence="3">
    <location>
        <begin position="671"/>
        <end position="874"/>
    </location>
</feature>
<dbReference type="SUPFAM" id="SSF50978">
    <property type="entry name" value="WD40 repeat-like"/>
    <property type="match status" value="1"/>
</dbReference>
<evidence type="ECO:0000259" key="4">
    <source>
        <dbReference type="Pfam" id="PF25066"/>
    </source>
</evidence>
<proteinExistence type="inferred from homology"/>
<name>A0A9P5JZT6_9AGAM</name>
<comment type="similarity">
    <text evidence="1">Belongs to the VPS8 family.</text>
</comment>
<gene>
    <name evidence="5" type="ORF">DFH94DRAFT_147526</name>
</gene>
<dbReference type="GO" id="GO:0030897">
    <property type="term" value="C:HOPS complex"/>
    <property type="evidence" value="ECO:0007669"/>
    <property type="project" value="TreeGrafter"/>
</dbReference>
<feature type="compositionally biased region" description="Low complexity" evidence="2">
    <location>
        <begin position="60"/>
        <end position="71"/>
    </location>
</feature>
<dbReference type="Gene3D" id="2.130.10.10">
    <property type="entry name" value="YVTN repeat-like/Quinoprotein amine dehydrogenase"/>
    <property type="match status" value="1"/>
</dbReference>
<evidence type="ECO:0000256" key="1">
    <source>
        <dbReference type="ARBA" id="ARBA00009422"/>
    </source>
</evidence>
<feature type="compositionally biased region" description="Polar residues" evidence="2">
    <location>
        <begin position="393"/>
        <end position="402"/>
    </location>
</feature>
<dbReference type="Pfam" id="PF25066">
    <property type="entry name" value="TPR_VPS8_2"/>
    <property type="match status" value="1"/>
</dbReference>
<dbReference type="InterPro" id="IPR059070">
    <property type="entry name" value="TPR_VPS8_2"/>
</dbReference>
<dbReference type="InterPro" id="IPR036322">
    <property type="entry name" value="WD40_repeat_dom_sf"/>
</dbReference>
<sequence length="1495" mass="163131">MSSFLPNGVPTTSFSTPSKLSPSFLHPSTSRLRSYMTHSSPVTSVTSAHSPLRGVSPVPSSFTLSPGSSSSAHLPFPLPGAPEKRDFSQANGHDPSDTREVFRWAQLHALGTHLPARHPSNKVQAMLGSSAVGSPMVMAANGLICIGTESGRILVFDFKQTLRCICGDPASEKTVGAVTAIALSHDHTFVAAGHATGHIQLFDLSKPHVPARFVPPTTLAAVASGRKEGHLQGSRIVDIGFVAGRHTAIISADHTGLAFYHSLGRALFFDASDVLRILGKYPNEEQIVPGQPPVHRRRARRTNTILAMAPLPLGTVPHPTDAYNVTALLTAAKLVIVGLKPSPKTWYRKHRNEDDEQMGKAKFRAALAWFPSIVPNASTSDRKTGPGKDNSSKEGGTQSSSPPTTPMLVYSWGSKLHLLLVSELKTREKFKSERTGKETTVEVGRLVFEEKAQWRAGDNVHAVQWLNVKQILVVTASALEVHDVETQTLVEHTHFDPSSLVSPTMAHTTNGAFSYTDATGDIARSVRTYKGKIFLLGRHEVRVGTLLTWADRILSSVESGDFLSAIELTRLYYVGTAPGNKNGLPDDPLELKNVVGGKMRELMIASTRYAFSEERMTDETHTSLDGRGVDRTSLFENLVATCARACIALGDLEFLFEDLFQAYDDAGIAPIYLEQFETFVLEHDVRTVDPRIAQRLIGLHSANGRPDRAERVIWHIDPACLDIDQVVQLCQTHHLYDALIYVYTRAMRDYVAPLVEMLGLIRKVMQLRRSPVPDETALEPLIINAYKVYPYLADVLSGLTYPSEEPLDDDEATEAKRDLYAFLFHGRSSTWPRGEGGKLILTAEDGGVEPTYPYCRLLLRFDAEAFLHTLDLAFEDSYFIDEVSGSVSRLIIVKILLEVLASSSPSSSFSSSSSSPSGLPPAVLTFVHIFIARNVPKYPQSIQMAPSVMHDILVGLTTDPDWSTREDRQLAAEYLLSAYTPHETEQLLRLFEEAGFYRILRTWHRHEGRWAPLLLAYLHDPDIHATELFARADEIFTTAARLHSGAVPDDLQATVAASLPDLLNASVIDTARFLDHHAPQLHERTMESMGSDADHKRFAYLRCLLGPPTADDEEQSGSGPSAGVPPRLRQIYVALLCKVDPASVIPSLRYLPAEFLEWDDALRTCEDEGVFDAVVWGLDWRGSPKAALNKVASFGKRLSAAVGEIVARGTPVESELRLQQHVESLEAIGRTGVAICVDRSSKQAQEAAAVTEDVPSVEDLWFQLLHTQISTVQAVSACCVPDELSPSLNADVDEEREEAPVMRALMTLRSLVQTTFSSLVSASAARGRGRGVSFPRLFTRLVETTTTTTPLADGQGGTPYTEFRAILTGMMEAYRAEGDMLVITKNLLDRDVFETIEMAARARARGWAPRVGTCAGCGLLLIPPAKQLGAGTHAGASAGAAVAAGRSGSRSKGKGKGAVRGMVEVEVGDEEDEVQSRKITIMRTGVAYHGSCLPS</sequence>
<dbReference type="EMBL" id="WHVB01000019">
    <property type="protein sequence ID" value="KAF8473001.1"/>
    <property type="molecule type" value="Genomic_DNA"/>
</dbReference>
<dbReference type="PANTHER" id="PTHR12616">
    <property type="entry name" value="VACUOLAR PROTEIN SORTING VPS41"/>
    <property type="match status" value="1"/>
</dbReference>
<dbReference type="Pfam" id="PF23410">
    <property type="entry name" value="Beta-prop_VPS8"/>
    <property type="match status" value="1"/>
</dbReference>
<feature type="domain" description="VPS8-like TPR-like repeats" evidence="4">
    <location>
        <begin position="1218"/>
        <end position="1403"/>
    </location>
</feature>
<dbReference type="OrthoDB" id="289913at2759"/>
<evidence type="ECO:0000313" key="5">
    <source>
        <dbReference type="EMBL" id="KAF8473001.1"/>
    </source>
</evidence>
<comment type="caution">
    <text evidence="5">The sequence shown here is derived from an EMBL/GenBank/DDBJ whole genome shotgun (WGS) entry which is preliminary data.</text>
</comment>
<protein>
    <submittedName>
        <fullName evidence="5">Golgi CORVET complex core vacuolar protein 8-domain-containing protein</fullName>
    </submittedName>
</protein>
<dbReference type="GO" id="GO:0006623">
    <property type="term" value="P:protein targeting to vacuole"/>
    <property type="evidence" value="ECO:0007669"/>
    <property type="project" value="InterPro"/>
</dbReference>
<keyword evidence="6" id="KW-1185">Reference proteome</keyword>
<evidence type="ECO:0000313" key="6">
    <source>
        <dbReference type="Proteomes" id="UP000759537"/>
    </source>
</evidence>
<organism evidence="5 6">
    <name type="scientific">Russula ochroleuca</name>
    <dbReference type="NCBI Taxonomy" id="152965"/>
    <lineage>
        <taxon>Eukaryota</taxon>
        <taxon>Fungi</taxon>
        <taxon>Dikarya</taxon>
        <taxon>Basidiomycota</taxon>
        <taxon>Agaricomycotina</taxon>
        <taxon>Agaricomycetes</taxon>
        <taxon>Russulales</taxon>
        <taxon>Russulaceae</taxon>
        <taxon>Russula</taxon>
    </lineage>
</organism>
<dbReference type="GO" id="GO:0005770">
    <property type="term" value="C:late endosome"/>
    <property type="evidence" value="ECO:0007669"/>
    <property type="project" value="TreeGrafter"/>
</dbReference>
<reference evidence="5" key="1">
    <citation type="submission" date="2019-10" db="EMBL/GenBank/DDBJ databases">
        <authorList>
            <consortium name="DOE Joint Genome Institute"/>
            <person name="Kuo A."/>
            <person name="Miyauchi S."/>
            <person name="Kiss E."/>
            <person name="Drula E."/>
            <person name="Kohler A."/>
            <person name="Sanchez-Garcia M."/>
            <person name="Andreopoulos B."/>
            <person name="Barry K.W."/>
            <person name="Bonito G."/>
            <person name="Buee M."/>
            <person name="Carver A."/>
            <person name="Chen C."/>
            <person name="Cichocki N."/>
            <person name="Clum A."/>
            <person name="Culley D."/>
            <person name="Crous P.W."/>
            <person name="Fauchery L."/>
            <person name="Girlanda M."/>
            <person name="Hayes R."/>
            <person name="Keri Z."/>
            <person name="LaButti K."/>
            <person name="Lipzen A."/>
            <person name="Lombard V."/>
            <person name="Magnuson J."/>
            <person name="Maillard F."/>
            <person name="Morin E."/>
            <person name="Murat C."/>
            <person name="Nolan M."/>
            <person name="Ohm R."/>
            <person name="Pangilinan J."/>
            <person name="Pereira M."/>
            <person name="Perotto S."/>
            <person name="Peter M."/>
            <person name="Riley R."/>
            <person name="Sitrit Y."/>
            <person name="Stielow B."/>
            <person name="Szollosi G."/>
            <person name="Zifcakova L."/>
            <person name="Stursova M."/>
            <person name="Spatafora J.W."/>
            <person name="Tedersoo L."/>
            <person name="Vaario L.-M."/>
            <person name="Yamada A."/>
            <person name="Yan M."/>
            <person name="Wang P."/>
            <person name="Xu J."/>
            <person name="Bruns T."/>
            <person name="Baldrian P."/>
            <person name="Vilgalys R."/>
            <person name="Henrissat B."/>
            <person name="Grigoriev I.V."/>
            <person name="Hibbett D."/>
            <person name="Nagy L.G."/>
            <person name="Martin F.M."/>
        </authorList>
    </citation>
    <scope>NUCLEOTIDE SEQUENCE</scope>
    <source>
        <strain evidence="5">Prilba</strain>
    </source>
</reference>
<accession>A0A9P5JZT6</accession>
<dbReference type="Proteomes" id="UP000759537">
    <property type="component" value="Unassembled WGS sequence"/>
</dbReference>
<dbReference type="InterPro" id="IPR025941">
    <property type="entry name" value="Vps8_central_dom"/>
</dbReference>
<dbReference type="PANTHER" id="PTHR12616:SF8">
    <property type="entry name" value="VACUOLAR PROTEIN SORTING-ASSOCIATED PROTEIN 8 HOMOLOG"/>
    <property type="match status" value="1"/>
</dbReference>
<evidence type="ECO:0000256" key="2">
    <source>
        <dbReference type="SAM" id="MobiDB-lite"/>
    </source>
</evidence>
<reference evidence="5" key="2">
    <citation type="journal article" date="2020" name="Nat. Commun.">
        <title>Large-scale genome sequencing of mycorrhizal fungi provides insights into the early evolution of symbiotic traits.</title>
        <authorList>
            <person name="Miyauchi S."/>
            <person name="Kiss E."/>
            <person name="Kuo A."/>
            <person name="Drula E."/>
            <person name="Kohler A."/>
            <person name="Sanchez-Garcia M."/>
            <person name="Morin E."/>
            <person name="Andreopoulos B."/>
            <person name="Barry K.W."/>
            <person name="Bonito G."/>
            <person name="Buee M."/>
            <person name="Carver A."/>
            <person name="Chen C."/>
            <person name="Cichocki N."/>
            <person name="Clum A."/>
            <person name="Culley D."/>
            <person name="Crous P.W."/>
            <person name="Fauchery L."/>
            <person name="Girlanda M."/>
            <person name="Hayes R.D."/>
            <person name="Keri Z."/>
            <person name="LaButti K."/>
            <person name="Lipzen A."/>
            <person name="Lombard V."/>
            <person name="Magnuson J."/>
            <person name="Maillard F."/>
            <person name="Murat C."/>
            <person name="Nolan M."/>
            <person name="Ohm R.A."/>
            <person name="Pangilinan J."/>
            <person name="Pereira M.F."/>
            <person name="Perotto S."/>
            <person name="Peter M."/>
            <person name="Pfister S."/>
            <person name="Riley R."/>
            <person name="Sitrit Y."/>
            <person name="Stielow J.B."/>
            <person name="Szollosi G."/>
            <person name="Zifcakova L."/>
            <person name="Stursova M."/>
            <person name="Spatafora J.W."/>
            <person name="Tedersoo L."/>
            <person name="Vaario L.M."/>
            <person name="Yamada A."/>
            <person name="Yan M."/>
            <person name="Wang P."/>
            <person name="Xu J."/>
            <person name="Bruns T."/>
            <person name="Baldrian P."/>
            <person name="Vilgalys R."/>
            <person name="Dunand C."/>
            <person name="Henrissat B."/>
            <person name="Grigoriev I.V."/>
            <person name="Hibbett D."/>
            <person name="Nagy L.G."/>
            <person name="Martin F.M."/>
        </authorList>
    </citation>
    <scope>NUCLEOTIDE SEQUENCE</scope>
    <source>
        <strain evidence="5">Prilba</strain>
    </source>
</reference>
<dbReference type="GO" id="GO:0034058">
    <property type="term" value="P:endosomal vesicle fusion"/>
    <property type="evidence" value="ECO:0007669"/>
    <property type="project" value="TreeGrafter"/>
</dbReference>